<evidence type="ECO:0000313" key="2">
    <source>
        <dbReference type="WBParaSite" id="ES5_v2.g1015.t1"/>
    </source>
</evidence>
<dbReference type="Proteomes" id="UP000887579">
    <property type="component" value="Unplaced"/>
</dbReference>
<organism evidence="1 2">
    <name type="scientific">Panagrolaimus sp. ES5</name>
    <dbReference type="NCBI Taxonomy" id="591445"/>
    <lineage>
        <taxon>Eukaryota</taxon>
        <taxon>Metazoa</taxon>
        <taxon>Ecdysozoa</taxon>
        <taxon>Nematoda</taxon>
        <taxon>Chromadorea</taxon>
        <taxon>Rhabditida</taxon>
        <taxon>Tylenchina</taxon>
        <taxon>Panagrolaimomorpha</taxon>
        <taxon>Panagrolaimoidea</taxon>
        <taxon>Panagrolaimidae</taxon>
        <taxon>Panagrolaimus</taxon>
    </lineage>
</organism>
<dbReference type="WBParaSite" id="ES5_v2.g1015.t1">
    <property type="protein sequence ID" value="ES5_v2.g1015.t1"/>
    <property type="gene ID" value="ES5_v2.g1015"/>
</dbReference>
<name>A0AC34EZL3_9BILA</name>
<accession>A0AC34EZL3</accession>
<protein>
    <submittedName>
        <fullName evidence="2">Exportin-1 C-terminal domain-containing protein</fullName>
    </submittedName>
</protein>
<proteinExistence type="predicted"/>
<evidence type="ECO:0000313" key="1">
    <source>
        <dbReference type="Proteomes" id="UP000887579"/>
    </source>
</evidence>
<reference evidence="2" key="1">
    <citation type="submission" date="2022-11" db="UniProtKB">
        <authorList>
            <consortium name="WormBaseParasite"/>
        </authorList>
    </citation>
    <scope>IDENTIFICATION</scope>
</reference>
<sequence length="121" mass="13353">MIENPQVKNLSDLCGIRLLYELCVACNTLPQIPVTTLSVLFEIMQTAGQALTAANSPYQKEFLQIVFPRLQALVKEDVSNAIDGITVRLADASFGTHLTKMHSIVRQRVLDALEKIGIIKS</sequence>